<proteinExistence type="predicted"/>
<feature type="signal peptide" evidence="1">
    <location>
        <begin position="1"/>
        <end position="28"/>
    </location>
</feature>
<evidence type="ECO:0000313" key="3">
    <source>
        <dbReference type="Proteomes" id="UP000011518"/>
    </source>
</evidence>
<sequence length="93" mass="9569">MARPGRAVSMRARVLVCVVFTGPQPVQECDLAGQPAPLPPVGLFYYGGEQLSQQRAGQELESQLVALQVLCATGTRPPGGGRGGHVGAEGGRG</sequence>
<feature type="chain" id="PRO_5004000334" evidence="1">
    <location>
        <begin position="29"/>
        <end position="93"/>
    </location>
</feature>
<evidence type="ECO:0000313" key="2">
    <source>
        <dbReference type="EMBL" id="ELW72580.1"/>
    </source>
</evidence>
<dbReference type="Proteomes" id="UP000011518">
    <property type="component" value="Unassembled WGS sequence"/>
</dbReference>
<reference evidence="3" key="1">
    <citation type="submission" date="2012-07" db="EMBL/GenBank/DDBJ databases">
        <title>Genome of the Chinese tree shrew, a rising model animal genetically related to primates.</title>
        <authorList>
            <person name="Zhang G."/>
            <person name="Fan Y."/>
            <person name="Yao Y."/>
            <person name="Huang Z."/>
        </authorList>
    </citation>
    <scope>NUCLEOTIDE SEQUENCE [LARGE SCALE GENOMIC DNA]</scope>
</reference>
<accession>L9LBZ9</accession>
<gene>
    <name evidence="2" type="ORF">TREES_T100012799</name>
</gene>
<dbReference type="EMBL" id="KB320401">
    <property type="protein sequence ID" value="ELW72580.1"/>
    <property type="molecule type" value="Genomic_DNA"/>
</dbReference>
<reference evidence="3" key="2">
    <citation type="journal article" date="2013" name="Nat. Commun.">
        <title>Genome of the Chinese tree shrew.</title>
        <authorList>
            <person name="Fan Y."/>
            <person name="Huang Z.Y."/>
            <person name="Cao C.C."/>
            <person name="Chen C.S."/>
            <person name="Chen Y.X."/>
            <person name="Fan D.D."/>
            <person name="He J."/>
            <person name="Hou H.L."/>
            <person name="Hu L."/>
            <person name="Hu X.T."/>
            <person name="Jiang X.T."/>
            <person name="Lai R."/>
            <person name="Lang Y.S."/>
            <person name="Liang B."/>
            <person name="Liao S.G."/>
            <person name="Mu D."/>
            <person name="Ma Y.Y."/>
            <person name="Niu Y.Y."/>
            <person name="Sun X.Q."/>
            <person name="Xia J.Q."/>
            <person name="Xiao J."/>
            <person name="Xiong Z.Q."/>
            <person name="Xu L."/>
            <person name="Yang L."/>
            <person name="Zhang Y."/>
            <person name="Zhao W."/>
            <person name="Zhao X.D."/>
            <person name="Zheng Y.T."/>
            <person name="Zhou J.M."/>
            <person name="Zhu Y.B."/>
            <person name="Zhang G.J."/>
            <person name="Wang J."/>
            <person name="Yao Y.G."/>
        </authorList>
    </citation>
    <scope>NUCLEOTIDE SEQUENCE [LARGE SCALE GENOMIC DNA]</scope>
</reference>
<keyword evidence="1" id="KW-0732">Signal</keyword>
<dbReference type="AlphaFoldDB" id="L9LBZ9"/>
<evidence type="ECO:0000256" key="1">
    <source>
        <dbReference type="SAM" id="SignalP"/>
    </source>
</evidence>
<keyword evidence="3" id="KW-1185">Reference proteome</keyword>
<protein>
    <submittedName>
        <fullName evidence="2">Uncharacterized protein</fullName>
    </submittedName>
</protein>
<dbReference type="InParanoid" id="L9LBZ9"/>
<organism evidence="2 3">
    <name type="scientific">Tupaia chinensis</name>
    <name type="common">Chinese tree shrew</name>
    <name type="synonym">Tupaia belangeri chinensis</name>
    <dbReference type="NCBI Taxonomy" id="246437"/>
    <lineage>
        <taxon>Eukaryota</taxon>
        <taxon>Metazoa</taxon>
        <taxon>Chordata</taxon>
        <taxon>Craniata</taxon>
        <taxon>Vertebrata</taxon>
        <taxon>Euteleostomi</taxon>
        <taxon>Mammalia</taxon>
        <taxon>Eutheria</taxon>
        <taxon>Euarchontoglires</taxon>
        <taxon>Scandentia</taxon>
        <taxon>Tupaiidae</taxon>
        <taxon>Tupaia</taxon>
    </lineage>
</organism>
<name>L9LBZ9_TUPCH</name>